<keyword evidence="2" id="KW-1133">Transmembrane helix</keyword>
<evidence type="ECO:0000256" key="1">
    <source>
        <dbReference type="SAM" id="Coils"/>
    </source>
</evidence>
<evidence type="ECO:0000313" key="4">
    <source>
        <dbReference type="RefSeq" id="XP_015591122.1"/>
    </source>
</evidence>
<dbReference type="PANTHER" id="PTHR10404:SF46">
    <property type="entry name" value="VACUOLAR PROTEIN SORTING-ASSOCIATED PROTEIN 70"/>
    <property type="match status" value="1"/>
</dbReference>
<dbReference type="GO" id="GO:0004180">
    <property type="term" value="F:carboxypeptidase activity"/>
    <property type="evidence" value="ECO:0007669"/>
    <property type="project" value="TreeGrafter"/>
</dbReference>
<gene>
    <name evidence="4" type="primary">LOC107265804</name>
</gene>
<dbReference type="InterPro" id="IPR039373">
    <property type="entry name" value="Peptidase_M28B"/>
</dbReference>
<accession>A0AAJ7BQ04</accession>
<evidence type="ECO:0000256" key="2">
    <source>
        <dbReference type="SAM" id="Phobius"/>
    </source>
</evidence>
<dbReference type="SUPFAM" id="SSF47672">
    <property type="entry name" value="Transferrin receptor-like dimerisation domain"/>
    <property type="match status" value="1"/>
</dbReference>
<dbReference type="SUPFAM" id="SSF53187">
    <property type="entry name" value="Zn-dependent exopeptidases"/>
    <property type="match status" value="1"/>
</dbReference>
<dbReference type="AlphaFoldDB" id="A0AAJ7BQ04"/>
<dbReference type="GeneID" id="107265804"/>
<dbReference type="Gene3D" id="3.40.630.10">
    <property type="entry name" value="Zn peptidases"/>
    <property type="match status" value="1"/>
</dbReference>
<evidence type="ECO:0000313" key="3">
    <source>
        <dbReference type="Proteomes" id="UP000694920"/>
    </source>
</evidence>
<reference evidence="4" key="1">
    <citation type="submission" date="2025-08" db="UniProtKB">
        <authorList>
            <consortium name="RefSeq"/>
        </authorList>
    </citation>
    <scope>IDENTIFICATION</scope>
</reference>
<name>A0AAJ7BQ04_CEPCN</name>
<feature type="transmembrane region" description="Helical" evidence="2">
    <location>
        <begin position="26"/>
        <end position="48"/>
    </location>
</feature>
<keyword evidence="1" id="KW-0175">Coiled coil</keyword>
<dbReference type="RefSeq" id="XP_015591122.1">
    <property type="nucleotide sequence ID" value="XM_015735636.2"/>
</dbReference>
<dbReference type="InterPro" id="IPR036757">
    <property type="entry name" value="TFR-like_dimer_dom_sf"/>
</dbReference>
<feature type="coiled-coil region" evidence="1">
    <location>
        <begin position="341"/>
        <end position="368"/>
    </location>
</feature>
<dbReference type="KEGG" id="ccin:107265804"/>
<dbReference type="PANTHER" id="PTHR10404">
    <property type="entry name" value="N-ACETYLATED-ALPHA-LINKED ACIDIC DIPEPTIDASE"/>
    <property type="match status" value="1"/>
</dbReference>
<keyword evidence="2" id="KW-0472">Membrane</keyword>
<organism evidence="3 4">
    <name type="scientific">Cephus cinctus</name>
    <name type="common">Wheat stem sawfly</name>
    <dbReference type="NCBI Taxonomy" id="211228"/>
    <lineage>
        <taxon>Eukaryota</taxon>
        <taxon>Metazoa</taxon>
        <taxon>Ecdysozoa</taxon>
        <taxon>Arthropoda</taxon>
        <taxon>Hexapoda</taxon>
        <taxon>Insecta</taxon>
        <taxon>Pterygota</taxon>
        <taxon>Neoptera</taxon>
        <taxon>Endopterygota</taxon>
        <taxon>Hymenoptera</taxon>
        <taxon>Cephoidea</taxon>
        <taxon>Cephidae</taxon>
        <taxon>Cephus</taxon>
    </lineage>
</organism>
<keyword evidence="3" id="KW-1185">Reference proteome</keyword>
<keyword evidence="4" id="KW-0675">Receptor</keyword>
<proteinExistence type="predicted"/>
<keyword evidence="2" id="KW-0812">Transmembrane</keyword>
<dbReference type="Proteomes" id="UP000694920">
    <property type="component" value="Unplaced"/>
</dbReference>
<sequence length="433" mass="48994">MYQVLSIQMARSFGESSEFVTKRVCFSSLFCAGFLCVLGGFFLGRFAAERPTAIQAKKTKLELAGNGLESIGHIQDVLIRQLAEASIQDFQSGSSEEETQKVKNILNGLGIIRNVFKNESYVVGKVQGSRESDRYIVLSVDKDNSEIVLELARIFDKIHKDYNWKLRRTIVFCFFFGSSDVCHEVLPNYIRSKILAYIAVRGKAIQVNERLVASGSDIVLSTVLQAIKLIENPITESAAANGKKTIFDTYEDTNRIVSLSRLKLDIPHVILSFMGFKNTSRNETNHTGNVIAHRRALAQIIGLSVWRFSESTILYWNPEILNKTVNQALDSLYIPALLNIKDTVSKSIHNLTQNAENLNKKINTMERSKPLEVRMINDLLMDLDRALLCPDTNFNSKTDLYMLHTYVQGRSIETHLKELLNCYNLVNQLLQDK</sequence>
<dbReference type="Gene3D" id="1.20.930.40">
    <property type="entry name" value="Transferrin receptor-like, dimerisation domain"/>
    <property type="match status" value="1"/>
</dbReference>
<protein>
    <submittedName>
        <fullName evidence="4">Transferrin receptor protein 1</fullName>
    </submittedName>
</protein>